<dbReference type="InterPro" id="IPR043129">
    <property type="entry name" value="ATPase_NBD"/>
</dbReference>
<dbReference type="InterPro" id="IPR050406">
    <property type="entry name" value="FGGY_Carb_Kinase"/>
</dbReference>
<feature type="domain" description="Carbohydrate kinase FGGY C-terminal" evidence="5">
    <location>
        <begin position="247"/>
        <end position="429"/>
    </location>
</feature>
<dbReference type="Gene3D" id="3.30.420.40">
    <property type="match status" value="2"/>
</dbReference>
<comment type="caution">
    <text evidence="6">The sequence shown here is derived from an EMBL/GenBank/DDBJ whole genome shotgun (WGS) entry which is preliminary data.</text>
</comment>
<keyword evidence="2 6" id="KW-0808">Transferase</keyword>
<dbReference type="InterPro" id="IPR000577">
    <property type="entry name" value="Carb_kinase_FGGY"/>
</dbReference>
<dbReference type="EMBL" id="JAVIZA010000001">
    <property type="protein sequence ID" value="MDR6166616.1"/>
    <property type="molecule type" value="Genomic_DNA"/>
</dbReference>
<evidence type="ECO:0000256" key="2">
    <source>
        <dbReference type="ARBA" id="ARBA00022679"/>
    </source>
</evidence>
<gene>
    <name evidence="6" type="ORF">QE367_000820</name>
</gene>
<proteinExistence type="inferred from homology"/>
<keyword evidence="7" id="KW-1185">Reference proteome</keyword>
<dbReference type="InterPro" id="IPR018484">
    <property type="entry name" value="FGGY_N"/>
</dbReference>
<evidence type="ECO:0000256" key="3">
    <source>
        <dbReference type="ARBA" id="ARBA00022777"/>
    </source>
</evidence>
<dbReference type="RefSeq" id="WP_023950360.1">
    <property type="nucleotide sequence ID" value="NZ_JAVIZA010000001.1"/>
</dbReference>
<keyword evidence="3" id="KW-0418">Kinase</keyword>
<dbReference type="PANTHER" id="PTHR43095">
    <property type="entry name" value="SUGAR KINASE"/>
    <property type="match status" value="1"/>
</dbReference>
<dbReference type="PIRSF" id="PIRSF000538">
    <property type="entry name" value="GlpK"/>
    <property type="match status" value="1"/>
</dbReference>
<dbReference type="Proteomes" id="UP001260188">
    <property type="component" value="Unassembled WGS sequence"/>
</dbReference>
<dbReference type="GO" id="GO:0046316">
    <property type="term" value="F:gluconokinase activity"/>
    <property type="evidence" value="ECO:0007669"/>
    <property type="project" value="UniProtKB-EC"/>
</dbReference>
<dbReference type="EC" id="2.7.1.12" evidence="6"/>
<dbReference type="SUPFAM" id="SSF53067">
    <property type="entry name" value="Actin-like ATPase domain"/>
    <property type="match status" value="2"/>
</dbReference>
<evidence type="ECO:0000259" key="5">
    <source>
        <dbReference type="Pfam" id="PF02782"/>
    </source>
</evidence>
<comment type="similarity">
    <text evidence="1">Belongs to the FGGY kinase family.</text>
</comment>
<feature type="domain" description="Carbohydrate kinase FGGY N-terminal" evidence="4">
    <location>
        <begin position="3"/>
        <end position="235"/>
    </location>
</feature>
<evidence type="ECO:0000313" key="6">
    <source>
        <dbReference type="EMBL" id="MDR6166616.1"/>
    </source>
</evidence>
<dbReference type="CDD" id="cd07770">
    <property type="entry name" value="ASKHA_NBD_FGGY_GntK"/>
    <property type="match status" value="1"/>
</dbReference>
<sequence length="480" mass="52134">MKILALEASTTSAKTMLFDTDTGAVAVRSRRFEVDGPDSAVRDADAIYIQLMALGREAAAGQRIDLIVLSGTWHGLTLRSDDLSAVTPVMEWPYTGAQDLSAALRADDDFTWWFYERTGCMVNAIYPVFKLQYLRSQGLDIDGLLALDQASLIFARMTGEVWTNDSLASGSGLLSATDATWDREVIDRFDLGRVRLPELHETTATAPLSAEAAVLLGLAAGTPVLTPGPDGGLNQVGDLATEPGEMTFSMGTSGALRVASRHPAFSPTLSTWSYRSPLGALSGAATSGCGNCVDWARDRLFGASTDYLDIEPSLSTDRVDLPVFLPFLFGERSPGWQDQRRGGFVDLAPAHSRVDMYQSVLEGIVYSLYHCYKELTALGGTPRRIILSGGVLSSPFWTQLTADVFGVEMQVSAQQHTSIVGAVRMGMLASGLDLRHPAFDDVEVRTIAPRTEYRDRYDEGFARYLDQYQRTVPGSQGAAR</sequence>
<reference evidence="6 7" key="1">
    <citation type="submission" date="2023-08" db="EMBL/GenBank/DDBJ databases">
        <title>Functional and genomic diversity of the sorghum phyllosphere microbiome.</title>
        <authorList>
            <person name="Shade A."/>
        </authorList>
    </citation>
    <scope>NUCLEOTIDE SEQUENCE [LARGE SCALE GENOMIC DNA]</scope>
    <source>
        <strain evidence="6 7">SORGH_AS_0919</strain>
    </source>
</reference>
<evidence type="ECO:0000259" key="4">
    <source>
        <dbReference type="Pfam" id="PF00370"/>
    </source>
</evidence>
<name>A0ABU1HYA0_9MICO</name>
<dbReference type="InterPro" id="IPR018485">
    <property type="entry name" value="FGGY_C"/>
</dbReference>
<protein>
    <submittedName>
        <fullName evidence="6">Gluconokinase</fullName>
        <ecNumber evidence="6">2.7.1.12</ecNumber>
    </submittedName>
</protein>
<accession>A0ABU1HYA0</accession>
<evidence type="ECO:0000313" key="7">
    <source>
        <dbReference type="Proteomes" id="UP001260188"/>
    </source>
</evidence>
<dbReference type="Pfam" id="PF00370">
    <property type="entry name" value="FGGY_N"/>
    <property type="match status" value="1"/>
</dbReference>
<dbReference type="PANTHER" id="PTHR43095:SF2">
    <property type="entry name" value="GLUCONOKINASE"/>
    <property type="match status" value="1"/>
</dbReference>
<dbReference type="Pfam" id="PF02782">
    <property type="entry name" value="FGGY_C"/>
    <property type="match status" value="1"/>
</dbReference>
<evidence type="ECO:0000256" key="1">
    <source>
        <dbReference type="ARBA" id="ARBA00009156"/>
    </source>
</evidence>
<organism evidence="6 7">
    <name type="scientific">Microbacterium paludicola</name>
    <dbReference type="NCBI Taxonomy" id="300019"/>
    <lineage>
        <taxon>Bacteria</taxon>
        <taxon>Bacillati</taxon>
        <taxon>Actinomycetota</taxon>
        <taxon>Actinomycetes</taxon>
        <taxon>Micrococcales</taxon>
        <taxon>Microbacteriaceae</taxon>
        <taxon>Microbacterium</taxon>
    </lineage>
</organism>